<gene>
    <name evidence="1" type="ORF">PILCRDRAFT_10761</name>
</gene>
<dbReference type="EMBL" id="KN833013">
    <property type="protein sequence ID" value="KIM78817.1"/>
    <property type="molecule type" value="Genomic_DNA"/>
</dbReference>
<proteinExistence type="predicted"/>
<name>A0A0C3BNB9_PILCF</name>
<dbReference type="OrthoDB" id="3239511at2759"/>
<dbReference type="STRING" id="765440.A0A0C3BNB9"/>
<dbReference type="Proteomes" id="UP000054166">
    <property type="component" value="Unassembled WGS sequence"/>
</dbReference>
<reference evidence="1 2" key="1">
    <citation type="submission" date="2014-04" db="EMBL/GenBank/DDBJ databases">
        <authorList>
            <consortium name="DOE Joint Genome Institute"/>
            <person name="Kuo A."/>
            <person name="Tarkka M."/>
            <person name="Buscot F."/>
            <person name="Kohler A."/>
            <person name="Nagy L.G."/>
            <person name="Floudas D."/>
            <person name="Copeland A."/>
            <person name="Barry K.W."/>
            <person name="Cichocki N."/>
            <person name="Veneault-Fourrey C."/>
            <person name="LaButti K."/>
            <person name="Lindquist E.A."/>
            <person name="Lipzen A."/>
            <person name="Lundell T."/>
            <person name="Morin E."/>
            <person name="Murat C."/>
            <person name="Sun H."/>
            <person name="Tunlid A."/>
            <person name="Henrissat B."/>
            <person name="Grigoriev I.V."/>
            <person name="Hibbett D.S."/>
            <person name="Martin F."/>
            <person name="Nordberg H.P."/>
            <person name="Cantor M.N."/>
            <person name="Hua S.X."/>
        </authorList>
    </citation>
    <scope>NUCLEOTIDE SEQUENCE [LARGE SCALE GENOMIC DNA]</scope>
    <source>
        <strain evidence="1 2">F 1598</strain>
    </source>
</reference>
<organism evidence="1 2">
    <name type="scientific">Piloderma croceum (strain F 1598)</name>
    <dbReference type="NCBI Taxonomy" id="765440"/>
    <lineage>
        <taxon>Eukaryota</taxon>
        <taxon>Fungi</taxon>
        <taxon>Dikarya</taxon>
        <taxon>Basidiomycota</taxon>
        <taxon>Agaricomycotina</taxon>
        <taxon>Agaricomycetes</taxon>
        <taxon>Agaricomycetidae</taxon>
        <taxon>Atheliales</taxon>
        <taxon>Atheliaceae</taxon>
        <taxon>Piloderma</taxon>
    </lineage>
</organism>
<dbReference type="HOGENOM" id="CLU_009122_3_3_1"/>
<keyword evidence="2" id="KW-1185">Reference proteome</keyword>
<reference evidence="2" key="2">
    <citation type="submission" date="2015-01" db="EMBL/GenBank/DDBJ databases">
        <title>Evolutionary Origins and Diversification of the Mycorrhizal Mutualists.</title>
        <authorList>
            <consortium name="DOE Joint Genome Institute"/>
            <consortium name="Mycorrhizal Genomics Consortium"/>
            <person name="Kohler A."/>
            <person name="Kuo A."/>
            <person name="Nagy L.G."/>
            <person name="Floudas D."/>
            <person name="Copeland A."/>
            <person name="Barry K.W."/>
            <person name="Cichocki N."/>
            <person name="Veneault-Fourrey C."/>
            <person name="LaButti K."/>
            <person name="Lindquist E.A."/>
            <person name="Lipzen A."/>
            <person name="Lundell T."/>
            <person name="Morin E."/>
            <person name="Murat C."/>
            <person name="Riley R."/>
            <person name="Ohm R."/>
            <person name="Sun H."/>
            <person name="Tunlid A."/>
            <person name="Henrissat B."/>
            <person name="Grigoriev I.V."/>
            <person name="Hibbett D.S."/>
            <person name="Martin F."/>
        </authorList>
    </citation>
    <scope>NUCLEOTIDE SEQUENCE [LARGE SCALE GENOMIC DNA]</scope>
    <source>
        <strain evidence="2">F 1598</strain>
    </source>
</reference>
<protein>
    <submittedName>
        <fullName evidence="1">Uncharacterized protein</fullName>
    </submittedName>
</protein>
<dbReference type="InParanoid" id="A0A0C3BNB9"/>
<sequence>MNLLPRWPNLNHFSNVLNVAFSDGRKFEDILKGIIFASHNVLDDNSTDFLLLKCIRSKAVLSMYIGLKVQTEDTIAEGQEELLRFSLFMEILSNNHHHLTVKYIRQRITDLDEVDIDAEDDHEPNIDTKKCRSRHFCAGHVLLGSYQSEKTFETVEIAHASPPDSAFISFRKRLTTYLNIALPAEGIDLPSSQGIQFQASDVITEYRMLSVDYESTEDWRMTTDLLRCNPCFYKRPRYDCVLIQTISGPIFACLLFLLTCQVNSTTYPVALIQPFDAYAGPWRNKDWELGLHHVRAKARSQAEFISVRSVIRGAYVVPTHEHPEDYFVSDLIDSDWFLRLMQLTK</sequence>
<accession>A0A0C3BNB9</accession>
<evidence type="ECO:0000313" key="1">
    <source>
        <dbReference type="EMBL" id="KIM78817.1"/>
    </source>
</evidence>
<dbReference type="AlphaFoldDB" id="A0A0C3BNB9"/>
<evidence type="ECO:0000313" key="2">
    <source>
        <dbReference type="Proteomes" id="UP000054166"/>
    </source>
</evidence>